<dbReference type="AlphaFoldDB" id="Q0SJC2"/>
<dbReference type="HOGENOM" id="CLU_891033_0_0_11"/>
<evidence type="ECO:0000313" key="2">
    <source>
        <dbReference type="Proteomes" id="UP000008710"/>
    </source>
</evidence>
<gene>
    <name evidence="1" type="ordered locus">RHA1_ro00528</name>
</gene>
<name>Q0SJC2_RHOJR</name>
<evidence type="ECO:0000313" key="1">
    <source>
        <dbReference type="EMBL" id="ABG92364.1"/>
    </source>
</evidence>
<sequence length="312" mass="33610">MSAAWLTIDTDDNNVVWFLGHLIEALRRVRPELSQDLGQVLEEHGDRAQQYVLTNLINDIHAGGDRVAVILDDWHRVTEPGTIAALGYLLDNGCHHLQFVVTSRTQTGLPLSRMRVRDELVEVGPEALRFAPDESKRFLVDVNGLVLADSEIDRLTASTDGSVAALQPASLSLRDAKDPRLLIDHLSGRHRTIGEYLVENVLDAVEPRILEFLLATSIPAGAGAGSSRAPRGPTSVKSAGRAVRQFWCPVFRRSSGFPPETEPPNTTAGVANPAVMTRSLARRASSSHGRSNRAGCCACETVTATSSGAGAP</sequence>
<dbReference type="RefSeq" id="WP_011593789.1">
    <property type="nucleotide sequence ID" value="NC_008268.1"/>
</dbReference>
<dbReference type="KEGG" id="rha:RHA1_ro00528"/>
<proteinExistence type="predicted"/>
<dbReference type="eggNOG" id="COG2909">
    <property type="taxonomic scope" value="Bacteria"/>
</dbReference>
<protein>
    <submittedName>
        <fullName evidence="1">Possible transcriptional regulator</fullName>
    </submittedName>
</protein>
<organism evidence="1 2">
    <name type="scientific">Rhodococcus jostii (strain RHA1)</name>
    <dbReference type="NCBI Taxonomy" id="101510"/>
    <lineage>
        <taxon>Bacteria</taxon>
        <taxon>Bacillati</taxon>
        <taxon>Actinomycetota</taxon>
        <taxon>Actinomycetes</taxon>
        <taxon>Mycobacteriales</taxon>
        <taxon>Nocardiaceae</taxon>
        <taxon>Rhodococcus</taxon>
    </lineage>
</organism>
<dbReference type="Proteomes" id="UP000008710">
    <property type="component" value="Chromosome"/>
</dbReference>
<dbReference type="EMBL" id="CP000431">
    <property type="protein sequence ID" value="ABG92364.1"/>
    <property type="molecule type" value="Genomic_DNA"/>
</dbReference>
<reference evidence="2" key="1">
    <citation type="journal article" date="2006" name="Proc. Natl. Acad. Sci. U.S.A.">
        <title>The complete genome of Rhodococcus sp. RHA1 provides insights into a catabolic powerhouse.</title>
        <authorList>
            <person name="McLeod M.P."/>
            <person name="Warren R.L."/>
            <person name="Hsiao W.W.L."/>
            <person name="Araki N."/>
            <person name="Myhre M."/>
            <person name="Fernandes C."/>
            <person name="Miyazawa D."/>
            <person name="Wong W."/>
            <person name="Lillquist A.L."/>
            <person name="Wang D."/>
            <person name="Dosanjh M."/>
            <person name="Hara H."/>
            <person name="Petrescu A."/>
            <person name="Morin R.D."/>
            <person name="Yang G."/>
            <person name="Stott J.M."/>
            <person name="Schein J.E."/>
            <person name="Shin H."/>
            <person name="Smailus D."/>
            <person name="Siddiqui A.S."/>
            <person name="Marra M.A."/>
            <person name="Jones S.J.M."/>
            <person name="Holt R."/>
            <person name="Brinkman F.S.L."/>
            <person name="Miyauchi K."/>
            <person name="Fukuda M."/>
            <person name="Davies J.E."/>
            <person name="Mohn W.W."/>
            <person name="Eltis L.D."/>
        </authorList>
    </citation>
    <scope>NUCLEOTIDE SEQUENCE [LARGE SCALE GENOMIC DNA]</scope>
    <source>
        <strain evidence="2">RHA1</strain>
    </source>
</reference>
<accession>Q0SJC2</accession>